<feature type="domain" description="Acyl-CoA dehydrogenase/oxidase N-terminal" evidence="8">
    <location>
        <begin position="30"/>
        <end position="120"/>
    </location>
</feature>
<evidence type="ECO:0000256" key="4">
    <source>
        <dbReference type="ARBA" id="ARBA00022827"/>
    </source>
</evidence>
<evidence type="ECO:0000313" key="10">
    <source>
        <dbReference type="Proteomes" id="UP001499895"/>
    </source>
</evidence>
<comment type="similarity">
    <text evidence="2 5">Belongs to the acyl-CoA dehydrogenase family.</text>
</comment>
<evidence type="ECO:0000256" key="1">
    <source>
        <dbReference type="ARBA" id="ARBA00001974"/>
    </source>
</evidence>
<dbReference type="InterPro" id="IPR009100">
    <property type="entry name" value="AcylCoA_DH/oxidase_NM_dom_sf"/>
</dbReference>
<sequence length="379" mass="39263">MPAADSLTTAPDREELSARYSGLLDVLRGAAASADTAGELPEEVFAALRASGVLGAAVAEEYGGLGGDAVLTNRLIELVAAADPSMAIILFQHYAVSARIGEWGTDAQRARYLPLLAGGEWIAASAWSESGAGADKRNLATKATRVEGGWRLDGAKTFTTGAGLAQVYLVLAQSAEPSGKQSTYGSDGQTFFLVEAANPGLVADTGMDLVGMRASATGFVELHACEVEDSAVLGPLGEATSIIAGVRESGATLGAVSTGIAESAYRLALAHAERRGLAGQQAVRYRLVDLAARVEAARALVERAGRRDSAEPGITTLHSKLIASTTSEEVCQEALRLLGSAGFLRSHPLNKLAQDARAVGLMGPTNDLCRELVSARWTA</sequence>
<dbReference type="SUPFAM" id="SSF47203">
    <property type="entry name" value="Acyl-CoA dehydrogenase C-terminal domain-like"/>
    <property type="match status" value="1"/>
</dbReference>
<name>A0ABN0ZRH3_9ACTN</name>
<feature type="domain" description="Acyl-CoA dehydrogenase/oxidase C-terminal" evidence="6">
    <location>
        <begin position="251"/>
        <end position="376"/>
    </location>
</feature>
<dbReference type="Pfam" id="PF02770">
    <property type="entry name" value="Acyl-CoA_dh_M"/>
    <property type="match status" value="1"/>
</dbReference>
<dbReference type="Gene3D" id="1.10.540.10">
    <property type="entry name" value="Acyl-CoA dehydrogenase/oxidase, N-terminal domain"/>
    <property type="match status" value="1"/>
</dbReference>
<dbReference type="Pfam" id="PF02771">
    <property type="entry name" value="Acyl-CoA_dh_N"/>
    <property type="match status" value="1"/>
</dbReference>
<dbReference type="PANTHER" id="PTHR43884:SF12">
    <property type="entry name" value="ISOVALERYL-COA DEHYDROGENASE, MITOCHONDRIAL-RELATED"/>
    <property type="match status" value="1"/>
</dbReference>
<dbReference type="PANTHER" id="PTHR43884">
    <property type="entry name" value="ACYL-COA DEHYDROGENASE"/>
    <property type="match status" value="1"/>
</dbReference>
<evidence type="ECO:0000256" key="2">
    <source>
        <dbReference type="ARBA" id="ARBA00009347"/>
    </source>
</evidence>
<evidence type="ECO:0000256" key="5">
    <source>
        <dbReference type="RuleBase" id="RU362125"/>
    </source>
</evidence>
<keyword evidence="3 5" id="KW-0285">Flavoprotein</keyword>
<dbReference type="EMBL" id="BAAAHB010000014">
    <property type="protein sequence ID" value="GAA0456605.1"/>
    <property type="molecule type" value="Genomic_DNA"/>
</dbReference>
<reference evidence="9 10" key="1">
    <citation type="journal article" date="2019" name="Int. J. Syst. Evol. Microbiol.">
        <title>The Global Catalogue of Microorganisms (GCM) 10K type strain sequencing project: providing services to taxonomists for standard genome sequencing and annotation.</title>
        <authorList>
            <consortium name="The Broad Institute Genomics Platform"/>
            <consortium name="The Broad Institute Genome Sequencing Center for Infectious Disease"/>
            <person name="Wu L."/>
            <person name="Ma J."/>
        </authorList>
    </citation>
    <scope>NUCLEOTIDE SEQUENCE [LARGE SCALE GENOMIC DNA]</scope>
    <source>
        <strain evidence="9 10">JCM 10649</strain>
    </source>
</reference>
<dbReference type="Gene3D" id="2.40.110.10">
    <property type="entry name" value="Butyryl-CoA Dehydrogenase, subunit A, domain 2"/>
    <property type="match status" value="1"/>
</dbReference>
<dbReference type="Pfam" id="PF00441">
    <property type="entry name" value="Acyl-CoA_dh_1"/>
    <property type="match status" value="1"/>
</dbReference>
<dbReference type="SUPFAM" id="SSF56645">
    <property type="entry name" value="Acyl-CoA dehydrogenase NM domain-like"/>
    <property type="match status" value="1"/>
</dbReference>
<keyword evidence="10" id="KW-1185">Reference proteome</keyword>
<dbReference type="PIRSF" id="PIRSF016578">
    <property type="entry name" value="HsaA"/>
    <property type="match status" value="1"/>
</dbReference>
<dbReference type="InterPro" id="IPR046373">
    <property type="entry name" value="Acyl-CoA_Oxase/DH_mid-dom_sf"/>
</dbReference>
<dbReference type="InterPro" id="IPR013786">
    <property type="entry name" value="AcylCoA_DH/ox_N"/>
</dbReference>
<proteinExistence type="inferred from homology"/>
<evidence type="ECO:0000259" key="7">
    <source>
        <dbReference type="Pfam" id="PF02770"/>
    </source>
</evidence>
<dbReference type="InterPro" id="IPR037069">
    <property type="entry name" value="AcylCoA_DH/ox_N_sf"/>
</dbReference>
<comment type="caution">
    <text evidence="9">The sequence shown here is derived from an EMBL/GenBank/DDBJ whole genome shotgun (WGS) entry which is preliminary data.</text>
</comment>
<comment type="cofactor">
    <cofactor evidence="1 5">
        <name>FAD</name>
        <dbReference type="ChEBI" id="CHEBI:57692"/>
    </cofactor>
</comment>
<dbReference type="Proteomes" id="UP001499895">
    <property type="component" value="Unassembled WGS sequence"/>
</dbReference>
<evidence type="ECO:0000256" key="3">
    <source>
        <dbReference type="ARBA" id="ARBA00022630"/>
    </source>
</evidence>
<dbReference type="Gene3D" id="1.20.140.10">
    <property type="entry name" value="Butyryl-CoA Dehydrogenase, subunit A, domain 3"/>
    <property type="match status" value="1"/>
</dbReference>
<dbReference type="InterPro" id="IPR036250">
    <property type="entry name" value="AcylCo_DH-like_C"/>
</dbReference>
<evidence type="ECO:0000259" key="6">
    <source>
        <dbReference type="Pfam" id="PF00441"/>
    </source>
</evidence>
<evidence type="ECO:0000259" key="8">
    <source>
        <dbReference type="Pfam" id="PF02771"/>
    </source>
</evidence>
<evidence type="ECO:0000313" key="9">
    <source>
        <dbReference type="EMBL" id="GAA0456605.1"/>
    </source>
</evidence>
<gene>
    <name evidence="9" type="ORF">GCM10009544_19080</name>
</gene>
<keyword evidence="5" id="KW-0560">Oxidoreductase</keyword>
<organism evidence="9 10">
    <name type="scientific">Streptomyces stramineus</name>
    <dbReference type="NCBI Taxonomy" id="173861"/>
    <lineage>
        <taxon>Bacteria</taxon>
        <taxon>Bacillati</taxon>
        <taxon>Actinomycetota</taxon>
        <taxon>Actinomycetes</taxon>
        <taxon>Kitasatosporales</taxon>
        <taxon>Streptomycetaceae</taxon>
        <taxon>Streptomyces</taxon>
    </lineage>
</organism>
<accession>A0ABN0ZRH3</accession>
<protein>
    <submittedName>
        <fullName evidence="9">Acyl-CoA dehydrogenase family protein</fullName>
    </submittedName>
</protein>
<feature type="domain" description="Acyl-CoA oxidase/dehydrogenase middle" evidence="7">
    <location>
        <begin position="125"/>
        <end position="223"/>
    </location>
</feature>
<dbReference type="RefSeq" id="WP_344088721.1">
    <property type="nucleotide sequence ID" value="NZ_BAAAHB010000014.1"/>
</dbReference>
<dbReference type="InterPro" id="IPR009075">
    <property type="entry name" value="AcylCo_DH/oxidase_C"/>
</dbReference>
<dbReference type="InterPro" id="IPR006091">
    <property type="entry name" value="Acyl-CoA_Oxase/DH_mid-dom"/>
</dbReference>
<keyword evidence="4 5" id="KW-0274">FAD</keyword>